<evidence type="ECO:0000313" key="2">
    <source>
        <dbReference type="Proteomes" id="UP000009231"/>
    </source>
</evidence>
<name>F6D6E0_METPW</name>
<sequence>MGYYNKYAENNPLNINKAYFMKQVKILNKESFEVLSNTYRCSKCKHRHEIVVNNIKRINIGCKHPRGPGNPSHCVYFLST</sequence>
<dbReference type="eggNOG" id="arCOG10242">
    <property type="taxonomic scope" value="Archaea"/>
</dbReference>
<dbReference type="Proteomes" id="UP000009231">
    <property type="component" value="Chromosome"/>
</dbReference>
<organism evidence="1 2">
    <name type="scientific">Methanobacterium paludis (strain DSM 25820 / JCM 18151 / SWAN1)</name>
    <dbReference type="NCBI Taxonomy" id="868131"/>
    <lineage>
        <taxon>Archaea</taxon>
        <taxon>Methanobacteriati</taxon>
        <taxon>Methanobacteriota</taxon>
        <taxon>Methanomada group</taxon>
        <taxon>Methanobacteria</taxon>
        <taxon>Methanobacteriales</taxon>
        <taxon>Methanobacteriaceae</taxon>
        <taxon>Methanobacterium</taxon>
    </lineage>
</organism>
<evidence type="ECO:0008006" key="3">
    <source>
        <dbReference type="Google" id="ProtNLM"/>
    </source>
</evidence>
<protein>
    <recommendedName>
        <fullName evidence="3">Transposase</fullName>
    </recommendedName>
</protein>
<dbReference type="KEGG" id="mew:MSWAN_1952"/>
<evidence type="ECO:0000313" key="1">
    <source>
        <dbReference type="EMBL" id="AEG18961.1"/>
    </source>
</evidence>
<dbReference type="EMBL" id="CP002772">
    <property type="protein sequence ID" value="AEG18961.1"/>
    <property type="molecule type" value="Genomic_DNA"/>
</dbReference>
<dbReference type="AlphaFoldDB" id="F6D6E0"/>
<proteinExistence type="predicted"/>
<accession>F6D6E0</accession>
<keyword evidence="2" id="KW-1185">Reference proteome</keyword>
<reference evidence="1 2" key="1">
    <citation type="journal article" date="2014" name="Int. J. Syst. Evol. Microbiol.">
        <title>Methanobacterium paludis sp. nov. and a novel strain of Methanobacterium lacus isolated from northern peatlands.</title>
        <authorList>
            <person name="Cadillo-Quiroz H."/>
            <person name="Brauer S.L."/>
            <person name="Goodson N."/>
            <person name="Yavitt J.B."/>
            <person name="Zinder S.H."/>
        </authorList>
    </citation>
    <scope>NUCLEOTIDE SEQUENCE [LARGE SCALE GENOMIC DNA]</scope>
    <source>
        <strain evidence="2">DSM 25820 / JCM 18151 / SWAN1</strain>
    </source>
</reference>
<dbReference type="STRING" id="868131.MSWAN_1952"/>
<gene>
    <name evidence="1" type="ordered locus">MSWAN_1952</name>
</gene>
<dbReference type="HOGENOM" id="CLU_2581475_0_0_2"/>